<dbReference type="STRING" id="59894.ENSFALP00000001555"/>
<keyword evidence="3" id="KW-0328">Glycosyltransferase</keyword>
<dbReference type="InterPro" id="IPR029044">
    <property type="entry name" value="Nucleotide-diphossugar_trans"/>
</dbReference>
<proteinExistence type="inferred from homology"/>
<reference evidence="8" key="3">
    <citation type="submission" date="2025-09" db="UniProtKB">
        <authorList>
            <consortium name="Ensembl"/>
        </authorList>
    </citation>
    <scope>IDENTIFICATION</scope>
</reference>
<keyword evidence="7" id="KW-0479">Metal-binding</keyword>
<dbReference type="Proteomes" id="UP000016665">
    <property type="component" value="Chromosome 17"/>
</dbReference>
<evidence type="ECO:0000256" key="5">
    <source>
        <dbReference type="PIRSR" id="PIRSR605076-1"/>
    </source>
</evidence>
<evidence type="ECO:0000256" key="3">
    <source>
        <dbReference type="ARBA" id="ARBA00022676"/>
    </source>
</evidence>
<dbReference type="HOGENOM" id="CLU_062445_0_1_1"/>
<dbReference type="GO" id="GO:0016020">
    <property type="term" value="C:membrane"/>
    <property type="evidence" value="ECO:0007669"/>
    <property type="project" value="UniProtKB-SubCell"/>
</dbReference>
<dbReference type="GO" id="GO:0046872">
    <property type="term" value="F:metal ion binding"/>
    <property type="evidence" value="ECO:0007669"/>
    <property type="project" value="UniProtKB-KW"/>
</dbReference>
<evidence type="ECO:0000256" key="6">
    <source>
        <dbReference type="PIRSR" id="PIRSR605076-2"/>
    </source>
</evidence>
<evidence type="ECO:0000313" key="9">
    <source>
        <dbReference type="Proteomes" id="UP000016665"/>
    </source>
</evidence>
<evidence type="ECO:0000313" key="8">
    <source>
        <dbReference type="Ensembl" id="ENSFALP00000001555.2"/>
    </source>
</evidence>
<gene>
    <name evidence="8" type="primary">GBGT1</name>
</gene>
<organism evidence="8 9">
    <name type="scientific">Ficedula albicollis</name>
    <name type="common">Collared flycatcher</name>
    <name type="synonym">Muscicapa albicollis</name>
    <dbReference type="NCBI Taxonomy" id="59894"/>
    <lineage>
        <taxon>Eukaryota</taxon>
        <taxon>Metazoa</taxon>
        <taxon>Chordata</taxon>
        <taxon>Craniata</taxon>
        <taxon>Vertebrata</taxon>
        <taxon>Euteleostomi</taxon>
        <taxon>Archelosauria</taxon>
        <taxon>Archosauria</taxon>
        <taxon>Dinosauria</taxon>
        <taxon>Saurischia</taxon>
        <taxon>Theropoda</taxon>
        <taxon>Coelurosauria</taxon>
        <taxon>Aves</taxon>
        <taxon>Neognathae</taxon>
        <taxon>Neoaves</taxon>
        <taxon>Telluraves</taxon>
        <taxon>Australaves</taxon>
        <taxon>Passeriformes</taxon>
        <taxon>Muscicapidae</taxon>
        <taxon>Ficedula</taxon>
    </lineage>
</organism>
<keyword evidence="4" id="KW-0808">Transferase</keyword>
<reference evidence="8" key="2">
    <citation type="submission" date="2025-08" db="UniProtKB">
        <authorList>
            <consortium name="Ensembl"/>
        </authorList>
    </citation>
    <scope>IDENTIFICATION</scope>
</reference>
<dbReference type="SUPFAM" id="SSF53448">
    <property type="entry name" value="Nucleotide-diphospho-sugar transferases"/>
    <property type="match status" value="1"/>
</dbReference>
<dbReference type="GO" id="GO:0031982">
    <property type="term" value="C:vesicle"/>
    <property type="evidence" value="ECO:0007669"/>
    <property type="project" value="TreeGrafter"/>
</dbReference>
<dbReference type="eggNOG" id="ENOG502QQAJ">
    <property type="taxonomic scope" value="Eukaryota"/>
</dbReference>
<keyword evidence="7" id="KW-0464">Manganese</keyword>
<protein>
    <submittedName>
        <fullName evidence="8">Globoside alpha-1,3-N-acetylgalactosaminyltransferase 1 (FORS blood group)</fullName>
    </submittedName>
</protein>
<keyword evidence="9" id="KW-1185">Reference proteome</keyword>
<dbReference type="Gene3D" id="3.90.550.10">
    <property type="entry name" value="Spore Coat Polysaccharide Biosynthesis Protein SpsA, Chain A"/>
    <property type="match status" value="1"/>
</dbReference>
<reference evidence="8 9" key="1">
    <citation type="journal article" date="2012" name="Nature">
        <title>The genomic landscape of species divergence in Ficedula flycatchers.</title>
        <authorList>
            <person name="Ellegren H."/>
            <person name="Smeds L."/>
            <person name="Burri R."/>
            <person name="Olason P.I."/>
            <person name="Backstrom N."/>
            <person name="Kawakami T."/>
            <person name="Kunstner A."/>
            <person name="Makinen H."/>
            <person name="Nadachowska-Brzyska K."/>
            <person name="Qvarnstrom A."/>
            <person name="Uebbing S."/>
            <person name="Wolf J.B."/>
        </authorList>
    </citation>
    <scope>NUCLEOTIDE SEQUENCE [LARGE SCALE GENOMIC DNA]</scope>
</reference>
<dbReference type="PANTHER" id="PTHR10462:SF49">
    <property type="entry name" value="GLOBOSIDE ALPHA-1,3-N-ACETYLGALACTOSAMINYLTRANSFERASE 1"/>
    <property type="match status" value="1"/>
</dbReference>
<evidence type="ECO:0000256" key="2">
    <source>
        <dbReference type="ARBA" id="ARBA00010413"/>
    </source>
</evidence>
<feature type="binding site" evidence="6">
    <location>
        <position position="293"/>
    </location>
    <ligand>
        <name>an alpha-L-fucosyl-(1-&gt;2)-beta-D-galactosyl derivative</name>
        <dbReference type="ChEBI" id="CHEBI:140327"/>
    </ligand>
</feature>
<dbReference type="GO" id="GO:0005794">
    <property type="term" value="C:Golgi apparatus"/>
    <property type="evidence" value="ECO:0007669"/>
    <property type="project" value="TreeGrafter"/>
</dbReference>
<evidence type="ECO:0000256" key="7">
    <source>
        <dbReference type="PIRSR" id="PIRSR605076-3"/>
    </source>
</evidence>
<name>U3JFK1_FICAL</name>
<accession>U3JFK1</accession>
<dbReference type="InterPro" id="IPR005076">
    <property type="entry name" value="Glyco_trans_6"/>
</dbReference>
<evidence type="ECO:0000256" key="4">
    <source>
        <dbReference type="ARBA" id="ARBA00022679"/>
    </source>
</evidence>
<evidence type="ECO:0000256" key="1">
    <source>
        <dbReference type="ARBA" id="ARBA00004606"/>
    </source>
</evidence>
<dbReference type="AlphaFoldDB" id="U3JFK1"/>
<dbReference type="PANTHER" id="PTHR10462">
    <property type="entry name" value="GLYCOSYLTRANSFERASE-RELATED"/>
    <property type="match status" value="1"/>
</dbReference>
<feature type="binding site" evidence="6">
    <location>
        <begin position="114"/>
        <end position="116"/>
    </location>
    <ligand>
        <name>UDP-N-acetyl-alpha-D-galactosamine</name>
        <dbReference type="ChEBI" id="CHEBI:67138"/>
    </ligand>
</feature>
<comment type="cofactor">
    <cofactor evidence="7">
        <name>Mn(2+)</name>
        <dbReference type="ChEBI" id="CHEBI:29035"/>
    </cofactor>
    <text evidence="7">Binds 1 Mn(2+) ion per subunit.</text>
</comment>
<comment type="subcellular location">
    <subcellularLocation>
        <location evidence="1">Membrane</location>
        <topology evidence="1">Single-pass type II membrane protein</topology>
    </subcellularLocation>
</comment>
<sequence length="342" mass="38510">MISRKVLVGSLLCLGSFPSPFPILKHFFALTGLELGVHHLPYYLPCPEIFSMKLQYTEEKLIQLFPQLFYQQPRVLVPKCQDVLAVTPWLAPIVWEGTFDPKILQTPEPHHRAFAVGKQGKHPVVPPCPLRAPHELCLCRYEVNCDTFTDSPGSIPPAQQQPGHRLLTVPTFSSWQEIPTRRTEPVSRHVAQLIHGEMHHLCCLDIGVVFHSPWGTRWQPQFLCSYPGYCTVPREQLPGERRSSSAALIPEGEGDFCYGGAASGGSVSKVCELTKTCRVADEANGIMAAWPGESHLNRHFLTHKPSKLLSPECIWDDRKPKPPEIRLVRFSTVGKNYKEIRN</sequence>
<comment type="similarity">
    <text evidence="2">Belongs to the glycosyltransferase 6 family.</text>
</comment>
<dbReference type="GO" id="GO:0005975">
    <property type="term" value="P:carbohydrate metabolic process"/>
    <property type="evidence" value="ECO:0007669"/>
    <property type="project" value="InterPro"/>
</dbReference>
<dbReference type="GO" id="GO:0047277">
    <property type="term" value="F:globoside alpha-N-acetylgalactosaminyltransferase activity"/>
    <property type="evidence" value="ECO:0007669"/>
    <property type="project" value="Ensembl"/>
</dbReference>
<dbReference type="Ensembl" id="ENSFALT00000001564.2">
    <property type="protein sequence ID" value="ENSFALP00000001555.2"/>
    <property type="gene ID" value="ENSFALG00000001494.2"/>
</dbReference>
<dbReference type="Pfam" id="PF03414">
    <property type="entry name" value="Glyco_transf_6"/>
    <property type="match status" value="1"/>
</dbReference>
<feature type="binding site" evidence="7">
    <location>
        <position position="205"/>
    </location>
    <ligand>
        <name>Mn(2+)</name>
        <dbReference type="ChEBI" id="CHEBI:29035"/>
    </ligand>
</feature>
<feature type="active site" description="Nucleophile" evidence="5">
    <location>
        <position position="293"/>
    </location>
</feature>
<dbReference type="GeneTree" id="ENSGT00950000182858"/>
<feature type="binding site" evidence="6">
    <location>
        <position position="316"/>
    </location>
    <ligand>
        <name>an alpha-L-fucosyl-(1-&gt;2)-beta-D-galactosyl derivative</name>
        <dbReference type="ChEBI" id="CHEBI:140327"/>
    </ligand>
</feature>